<dbReference type="Pfam" id="PF15985">
    <property type="entry name" value="KH_6"/>
    <property type="match status" value="1"/>
</dbReference>
<dbReference type="Gene3D" id="2.40.50.100">
    <property type="match status" value="1"/>
</dbReference>
<dbReference type="SUPFAM" id="SSF50249">
    <property type="entry name" value="Nucleic acid-binding proteins"/>
    <property type="match status" value="1"/>
</dbReference>
<dbReference type="InterPro" id="IPR036612">
    <property type="entry name" value="KH_dom_type_1_sf"/>
</dbReference>
<dbReference type="AlphaFoldDB" id="A0A2T9ZGH8"/>
<accession>A0A2T9ZGH8</accession>
<reference evidence="8 9" key="1">
    <citation type="journal article" date="2018" name="MBio">
        <title>Comparative Genomics Reveals the Core Gene Toolbox for the Fungus-Insect Symbiosis.</title>
        <authorList>
            <person name="Wang Y."/>
            <person name="Stata M."/>
            <person name="Wang W."/>
            <person name="Stajich J.E."/>
            <person name="White M.M."/>
            <person name="Moncalvo J.M."/>
        </authorList>
    </citation>
    <scope>NUCLEOTIDE SEQUENCE [LARGE SCALE GENOMIC DNA]</scope>
    <source>
        <strain evidence="8 9">SC-DP-2</strain>
    </source>
</reference>
<dbReference type="Pfam" id="PF21266">
    <property type="entry name" value="S1_RRP4"/>
    <property type="match status" value="1"/>
</dbReference>
<dbReference type="GO" id="GO:0000467">
    <property type="term" value="P:exonucleolytic trimming to generate mature 3'-end of 5.8S rRNA from tricistronic rRNA transcript (SSU-rRNA, 5.8S rRNA, LSU-rRNA)"/>
    <property type="evidence" value="ECO:0007669"/>
    <property type="project" value="TreeGrafter"/>
</dbReference>
<name>A0A2T9ZGH8_9FUNG</name>
<dbReference type="EMBL" id="MBFS01000204">
    <property type="protein sequence ID" value="PVV03679.1"/>
    <property type="molecule type" value="Genomic_DNA"/>
</dbReference>
<dbReference type="PANTHER" id="PTHR21321:SF4">
    <property type="entry name" value="EXOSOME COMPLEX COMPONENT RRP4"/>
    <property type="match status" value="1"/>
</dbReference>
<dbReference type="InterPro" id="IPR048565">
    <property type="entry name" value="S1_RRP4"/>
</dbReference>
<feature type="domain" description="K Homology" evidence="6">
    <location>
        <begin position="141"/>
        <end position="181"/>
    </location>
</feature>
<dbReference type="GO" id="GO:0071038">
    <property type="term" value="P:TRAMP-dependent tRNA surveillance pathway"/>
    <property type="evidence" value="ECO:0007669"/>
    <property type="project" value="TreeGrafter"/>
</dbReference>
<evidence type="ECO:0000256" key="1">
    <source>
        <dbReference type="ARBA" id="ARBA00004123"/>
    </source>
</evidence>
<keyword evidence="4" id="KW-0694">RNA-binding</keyword>
<feature type="domain" description="RRP4 S1" evidence="7">
    <location>
        <begin position="61"/>
        <end position="119"/>
    </location>
</feature>
<evidence type="ECO:0000313" key="8">
    <source>
        <dbReference type="EMBL" id="PVV03679.1"/>
    </source>
</evidence>
<evidence type="ECO:0000259" key="5">
    <source>
        <dbReference type="Pfam" id="PF14382"/>
    </source>
</evidence>
<feature type="domain" description="Exosome complex component N-terminal" evidence="5">
    <location>
        <begin position="12"/>
        <end position="48"/>
    </location>
</feature>
<proteinExistence type="inferred from homology"/>
<dbReference type="CDD" id="cd05789">
    <property type="entry name" value="S1_Rrp4"/>
    <property type="match status" value="1"/>
</dbReference>
<comment type="caution">
    <text evidence="8">The sequence shown here is derived from an EMBL/GenBank/DDBJ whole genome shotgun (WGS) entry which is preliminary data.</text>
</comment>
<organism evidence="8 9">
    <name type="scientific">Smittium megazygosporum</name>
    <dbReference type="NCBI Taxonomy" id="133381"/>
    <lineage>
        <taxon>Eukaryota</taxon>
        <taxon>Fungi</taxon>
        <taxon>Fungi incertae sedis</taxon>
        <taxon>Zoopagomycota</taxon>
        <taxon>Kickxellomycotina</taxon>
        <taxon>Harpellomycetes</taxon>
        <taxon>Harpellales</taxon>
        <taxon>Legeriomycetaceae</taxon>
        <taxon>Smittium</taxon>
    </lineage>
</organism>
<keyword evidence="9" id="KW-1185">Reference proteome</keyword>
<dbReference type="InterPro" id="IPR004088">
    <property type="entry name" value="KH_dom_type_1"/>
</dbReference>
<dbReference type="SUPFAM" id="SSF54791">
    <property type="entry name" value="Eukaryotic type KH-domain (KH-domain type I)"/>
    <property type="match status" value="1"/>
</dbReference>
<dbReference type="Pfam" id="PF14382">
    <property type="entry name" value="ECR1_N"/>
    <property type="match status" value="1"/>
</dbReference>
<dbReference type="GO" id="GO:0071034">
    <property type="term" value="P:CUT catabolic process"/>
    <property type="evidence" value="ECO:0007669"/>
    <property type="project" value="TreeGrafter"/>
</dbReference>
<evidence type="ECO:0000259" key="7">
    <source>
        <dbReference type="Pfam" id="PF21266"/>
    </source>
</evidence>
<dbReference type="OrthoDB" id="1650at2759"/>
<dbReference type="GO" id="GO:0003723">
    <property type="term" value="F:RNA binding"/>
    <property type="evidence" value="ECO:0007669"/>
    <property type="project" value="UniProtKB-KW"/>
</dbReference>
<dbReference type="CDD" id="cd22525">
    <property type="entry name" value="KH-I_Rrp4_eukar"/>
    <property type="match status" value="1"/>
</dbReference>
<dbReference type="STRING" id="133381.A0A2T9ZGH8"/>
<dbReference type="InterPro" id="IPR026699">
    <property type="entry name" value="Exosome_RNA_bind1/RRP40/RRP4"/>
</dbReference>
<dbReference type="SUPFAM" id="SSF110324">
    <property type="entry name" value="Ribosomal L27 protein-like"/>
    <property type="match status" value="1"/>
</dbReference>
<dbReference type="PANTHER" id="PTHR21321">
    <property type="entry name" value="PNAS-3 RELATED"/>
    <property type="match status" value="1"/>
</dbReference>
<comment type="subcellular location">
    <subcellularLocation>
        <location evidence="1">Nucleus</location>
    </subcellularLocation>
</comment>
<evidence type="ECO:0000259" key="6">
    <source>
        <dbReference type="Pfam" id="PF15985"/>
    </source>
</evidence>
<dbReference type="GO" id="GO:0071051">
    <property type="term" value="P:poly(A)-dependent snoRNA 3'-end processing"/>
    <property type="evidence" value="ECO:0007669"/>
    <property type="project" value="TreeGrafter"/>
</dbReference>
<dbReference type="GO" id="GO:0071035">
    <property type="term" value="P:nuclear polyadenylation-dependent rRNA catabolic process"/>
    <property type="evidence" value="ECO:0007669"/>
    <property type="project" value="TreeGrafter"/>
</dbReference>
<keyword evidence="3" id="KW-0271">Exosome</keyword>
<dbReference type="GO" id="GO:0000176">
    <property type="term" value="C:nuclear exosome (RNase complex)"/>
    <property type="evidence" value="ECO:0007669"/>
    <property type="project" value="TreeGrafter"/>
</dbReference>
<evidence type="ECO:0000256" key="4">
    <source>
        <dbReference type="ARBA" id="ARBA00022884"/>
    </source>
</evidence>
<dbReference type="InterPro" id="IPR012340">
    <property type="entry name" value="NA-bd_OB-fold"/>
</dbReference>
<evidence type="ECO:0000256" key="2">
    <source>
        <dbReference type="ARBA" id="ARBA00009155"/>
    </source>
</evidence>
<protein>
    <submittedName>
        <fullName evidence="8">Uncharacterized protein</fullName>
    </submittedName>
</protein>
<comment type="similarity">
    <text evidence="2">Belongs to the RRP4 family.</text>
</comment>
<dbReference type="GO" id="GO:0000177">
    <property type="term" value="C:cytoplasmic exosome (RNase complex)"/>
    <property type="evidence" value="ECO:0007669"/>
    <property type="project" value="TreeGrafter"/>
</dbReference>
<dbReference type="Gene3D" id="2.40.50.140">
    <property type="entry name" value="Nucleic acid-binding proteins"/>
    <property type="match status" value="1"/>
</dbReference>
<dbReference type="Proteomes" id="UP000245609">
    <property type="component" value="Unassembled WGS sequence"/>
</dbReference>
<dbReference type="InterPro" id="IPR025721">
    <property type="entry name" value="Exosome_cplx_N_dom"/>
</dbReference>
<sequence>MSSESGPISKGIVTTGSLITRDGVFMKGHGTFVENGEIYASITGTVERINKLVSVTSLRQRYSGEIGDIVVGRISRVGLKRWLVNVNGRQDARRKSASDELQMRKFFKEGDVVFAEVQSVFVDGALSLHTRSLDYGKLRNGVVCYVSPALVVRSRSHLISLHCGVDVVLGVNGCIHIGKHRVFSHLQVDSDNDEAYLKDEQSSLESNTKAGNSSTLPNNDYSDIYSDVNDDIDISTRTNISRVHNCIVILDRLFIRLNSTSINTAYEQSLQYFVPELLKQDVANEIAESRDNKNSAMTFKLLVNSVAYGILSRTDDLSAQRYTIE</sequence>
<evidence type="ECO:0000256" key="3">
    <source>
        <dbReference type="ARBA" id="ARBA00022835"/>
    </source>
</evidence>
<dbReference type="GO" id="GO:0034475">
    <property type="term" value="P:U4 snRNA 3'-end processing"/>
    <property type="evidence" value="ECO:0007669"/>
    <property type="project" value="TreeGrafter"/>
</dbReference>
<gene>
    <name evidence="8" type="ORF">BB560_001837</name>
</gene>
<evidence type="ECO:0000313" key="9">
    <source>
        <dbReference type="Proteomes" id="UP000245609"/>
    </source>
</evidence>